<evidence type="ECO:0000313" key="3">
    <source>
        <dbReference type="EMBL" id="ODV77514.1"/>
    </source>
</evidence>
<keyword evidence="3" id="KW-0418">Kinase</keyword>
<feature type="compositionally biased region" description="Polar residues" evidence="1">
    <location>
        <begin position="548"/>
        <end position="563"/>
    </location>
</feature>
<protein>
    <submittedName>
        <fullName evidence="3">Kinase-like protein</fullName>
    </submittedName>
</protein>
<feature type="compositionally biased region" description="Basic residues" evidence="1">
    <location>
        <begin position="492"/>
        <end position="508"/>
    </location>
</feature>
<dbReference type="Pfam" id="PF00069">
    <property type="entry name" value="Pkinase"/>
    <property type="match status" value="1"/>
</dbReference>
<feature type="compositionally biased region" description="Polar residues" evidence="1">
    <location>
        <begin position="526"/>
        <end position="535"/>
    </location>
</feature>
<reference evidence="4" key="1">
    <citation type="submission" date="2016-05" db="EMBL/GenBank/DDBJ databases">
        <title>Comparative genomics of biotechnologically important yeasts.</title>
        <authorList>
            <consortium name="DOE Joint Genome Institute"/>
            <person name="Riley R."/>
            <person name="Haridas S."/>
            <person name="Wolfe K.H."/>
            <person name="Lopes M.R."/>
            <person name="Hittinger C.T."/>
            <person name="Goker M."/>
            <person name="Salamov A."/>
            <person name="Wisecaver J."/>
            <person name="Long T.M."/>
            <person name="Aerts A.L."/>
            <person name="Barry K."/>
            <person name="Choi C."/>
            <person name="Clum A."/>
            <person name="Coughlan A.Y."/>
            <person name="Deshpande S."/>
            <person name="Douglass A.P."/>
            <person name="Hanson S.J."/>
            <person name="Klenk H.-P."/>
            <person name="Labutti K."/>
            <person name="Lapidus A."/>
            <person name="Lindquist E."/>
            <person name="Lipzen A."/>
            <person name="Meier-Kolthoff J.P."/>
            <person name="Ohm R.A."/>
            <person name="Otillar R.P."/>
            <person name="Pangilinan J."/>
            <person name="Peng Y."/>
            <person name="Rokas A."/>
            <person name="Rosa C.A."/>
            <person name="Scheuner C."/>
            <person name="Sibirny A.A."/>
            <person name="Slot J.C."/>
            <person name="Stielow J.B."/>
            <person name="Sun H."/>
            <person name="Kurtzman C.P."/>
            <person name="Blackwell M."/>
            <person name="Grigoriev I.V."/>
            <person name="Jeffries T.W."/>
        </authorList>
    </citation>
    <scope>NUCLEOTIDE SEQUENCE [LARGE SCALE GENOMIC DNA]</scope>
    <source>
        <strain evidence="4">NRRL Y-17324</strain>
    </source>
</reference>
<feature type="region of interest" description="Disordered" evidence="1">
    <location>
        <begin position="683"/>
        <end position="747"/>
    </location>
</feature>
<sequence length="791" mass="89588">MMDEYERYDGGELLRNRYLKVGDISEGSYGLVSVAKDTKEGDRFVAVKFIYPVDYKKTKKSSRPSSSPVRLRSTTEKPSEASIWKSLYDEAQKEIKIHNILGTHPNISSLYDHFDSCLVLEYCSRGDLYEAIHNGKGPSTSQDIKDVFHQVLNALEFCHSHSVYHRDLKPENILITEDWSIKLCDWGLATTTKIITNRAEFDIGSERYMAPELFDDEIESYDASKIDIWSVGIILLTLVFHKNPFQVANYSDKRFLQFVGNREALFDIFSTMSGDMFSVLRFCLNIDPTNRDLASLRTELNSLKYFTIDEEYWGSDYDEEDELEDEVEARDEDEVFYYKKEPVLSISPVKQAPIITTSDFDAAESPLIEDKQIPSEQVKFRVLVDGPHMPHNHRADALLSSNTSLKPIPIGGSNFRNIRNTRKPFTVASYNQSSQNNGRFGNNKFNREDFFTPKSVFNHYMDKYGEQRFGNSNQNGSHQRHGGSRNLDSRTKGRKPRSWKKAYKKGKPRDKNLNVNRHHNGHDYSHQTGYDTNRQTSRHGGNRRKSRLFSTGKQQKIPTSNSNTIASTFHNLSHPASNMISSVNSSTGKYIPPYLRSPTFTKSPVVAPLTEEIDNLSLSNDYDEVFHLEDDFDLGGSKPEPPSSGIQFKKPNFRGLNSTTPDSMSDASIRNGMMSIHQNIVPNQGLNGSHGNGRRNSVLSGNRRPISVGSNAFNDTSSSLGSCSAGGKYIPPFRRGSQSKPKPEKKGIEDLAQKMTNLELNDLNSFKASSVPVNGSFDWLSSYKKDWSDYD</sequence>
<dbReference type="AlphaFoldDB" id="A0A1E4SDC5"/>
<dbReference type="PROSITE" id="PS00108">
    <property type="entry name" value="PROTEIN_KINASE_ST"/>
    <property type="match status" value="1"/>
</dbReference>
<dbReference type="PROSITE" id="PS50011">
    <property type="entry name" value="PROTEIN_KINASE_DOM"/>
    <property type="match status" value="1"/>
</dbReference>
<dbReference type="SMART" id="SM00220">
    <property type="entry name" value="S_TKc"/>
    <property type="match status" value="1"/>
</dbReference>
<dbReference type="InterPro" id="IPR011009">
    <property type="entry name" value="Kinase-like_dom_sf"/>
</dbReference>
<feature type="compositionally biased region" description="Basic residues" evidence="1">
    <location>
        <begin position="536"/>
        <end position="547"/>
    </location>
</feature>
<dbReference type="GO" id="GO:0010506">
    <property type="term" value="P:regulation of autophagy"/>
    <property type="evidence" value="ECO:0007669"/>
    <property type="project" value="InterPro"/>
</dbReference>
<evidence type="ECO:0000256" key="1">
    <source>
        <dbReference type="SAM" id="MobiDB-lite"/>
    </source>
</evidence>
<keyword evidence="4" id="KW-1185">Reference proteome</keyword>
<evidence type="ECO:0000259" key="2">
    <source>
        <dbReference type="PROSITE" id="PS50011"/>
    </source>
</evidence>
<feature type="domain" description="Protein kinase" evidence="2">
    <location>
        <begin position="18"/>
        <end position="306"/>
    </location>
</feature>
<dbReference type="GO" id="GO:0004674">
    <property type="term" value="F:protein serine/threonine kinase activity"/>
    <property type="evidence" value="ECO:0007669"/>
    <property type="project" value="InterPro"/>
</dbReference>
<dbReference type="GO" id="GO:0005524">
    <property type="term" value="F:ATP binding"/>
    <property type="evidence" value="ECO:0007669"/>
    <property type="project" value="InterPro"/>
</dbReference>
<dbReference type="InterPro" id="IPR008271">
    <property type="entry name" value="Ser/Thr_kinase_AS"/>
</dbReference>
<feature type="region of interest" description="Disordered" evidence="1">
    <location>
        <begin position="466"/>
        <end position="563"/>
    </location>
</feature>
<gene>
    <name evidence="3" type="ORF">CANTADRAFT_312909</name>
</gene>
<organism evidence="3 4">
    <name type="scientific">Suhomyces tanzawaensis NRRL Y-17324</name>
    <dbReference type="NCBI Taxonomy" id="984487"/>
    <lineage>
        <taxon>Eukaryota</taxon>
        <taxon>Fungi</taxon>
        <taxon>Dikarya</taxon>
        <taxon>Ascomycota</taxon>
        <taxon>Saccharomycotina</taxon>
        <taxon>Pichiomycetes</taxon>
        <taxon>Debaryomycetaceae</taxon>
        <taxon>Suhomyces</taxon>
    </lineage>
</organism>
<dbReference type="STRING" id="984487.A0A1E4SDC5"/>
<dbReference type="Proteomes" id="UP000094285">
    <property type="component" value="Unassembled WGS sequence"/>
</dbReference>
<dbReference type="Gene3D" id="1.10.510.10">
    <property type="entry name" value="Transferase(Phosphotransferase) domain 1"/>
    <property type="match status" value="1"/>
</dbReference>
<dbReference type="InterPro" id="IPR000719">
    <property type="entry name" value="Prot_kinase_dom"/>
</dbReference>
<accession>A0A1E4SDC5</accession>
<keyword evidence="3" id="KW-0808">Transferase</keyword>
<dbReference type="OrthoDB" id="4062651at2759"/>
<dbReference type="PANTHER" id="PTHR24348">
    <property type="entry name" value="SERINE/THREONINE-PROTEIN KINASE UNC-51-RELATED"/>
    <property type="match status" value="1"/>
</dbReference>
<dbReference type="GeneID" id="30982526"/>
<dbReference type="GO" id="GO:0005737">
    <property type="term" value="C:cytoplasm"/>
    <property type="evidence" value="ECO:0007669"/>
    <property type="project" value="TreeGrafter"/>
</dbReference>
<proteinExistence type="predicted"/>
<name>A0A1E4SDC5_9ASCO</name>
<feature type="region of interest" description="Disordered" evidence="1">
    <location>
        <begin position="635"/>
        <end position="660"/>
    </location>
</feature>
<dbReference type="InterPro" id="IPR045269">
    <property type="entry name" value="Atg1-like"/>
</dbReference>
<feature type="compositionally biased region" description="Polar residues" evidence="1">
    <location>
        <begin position="708"/>
        <end position="722"/>
    </location>
</feature>
<dbReference type="SUPFAM" id="SSF56112">
    <property type="entry name" value="Protein kinase-like (PK-like)"/>
    <property type="match status" value="1"/>
</dbReference>
<dbReference type="RefSeq" id="XP_020062636.1">
    <property type="nucleotide sequence ID" value="XM_020208389.1"/>
</dbReference>
<feature type="compositionally biased region" description="Polar residues" evidence="1">
    <location>
        <begin position="683"/>
        <end position="700"/>
    </location>
</feature>
<evidence type="ECO:0000313" key="4">
    <source>
        <dbReference type="Proteomes" id="UP000094285"/>
    </source>
</evidence>
<dbReference type="EMBL" id="KV453915">
    <property type="protein sequence ID" value="ODV77514.1"/>
    <property type="molecule type" value="Genomic_DNA"/>
</dbReference>